<dbReference type="Proteomes" id="UP000003505">
    <property type="component" value="Unassembled WGS sequence"/>
</dbReference>
<name>C9LTL0_SELS3</name>
<dbReference type="SUPFAM" id="SSF53807">
    <property type="entry name" value="Helical backbone' metal receptor"/>
    <property type="match status" value="1"/>
</dbReference>
<dbReference type="OrthoDB" id="1632098at2"/>
<dbReference type="PANTHER" id="PTHR30535:SF34">
    <property type="entry name" value="MOLYBDATE-BINDING PROTEIN MOLA"/>
    <property type="match status" value="1"/>
</dbReference>
<proteinExistence type="inferred from homology"/>
<dbReference type="Gene3D" id="3.40.50.1980">
    <property type="entry name" value="Nitrogenase molybdenum iron protein domain"/>
    <property type="match status" value="2"/>
</dbReference>
<accession>C9LTL0</accession>
<organism evidence="3 4">
    <name type="scientific">Selenomonas sputigena (strain ATCC 35185 / DSM 20758 / CCUG 44933 / VPI D19B-28)</name>
    <dbReference type="NCBI Taxonomy" id="546271"/>
    <lineage>
        <taxon>Bacteria</taxon>
        <taxon>Bacillati</taxon>
        <taxon>Bacillota</taxon>
        <taxon>Negativicutes</taxon>
        <taxon>Selenomonadales</taxon>
        <taxon>Selenomonadaceae</taxon>
        <taxon>Selenomonas</taxon>
    </lineage>
</organism>
<dbReference type="RefSeq" id="WP_006192271.1">
    <property type="nucleotide sequence ID" value="NC_015437.1"/>
</dbReference>
<evidence type="ECO:0000313" key="3">
    <source>
        <dbReference type="EMBL" id="EEX77744.1"/>
    </source>
</evidence>
<dbReference type="Pfam" id="PF01497">
    <property type="entry name" value="Peripla_BP_2"/>
    <property type="match status" value="1"/>
</dbReference>
<protein>
    <submittedName>
        <fullName evidence="3">Periplasmic binding protein</fullName>
    </submittedName>
</protein>
<comment type="similarity">
    <text evidence="1">Belongs to the bacterial solute-binding protein 8 family.</text>
</comment>
<gene>
    <name evidence="3" type="ORF">SELSPUOL_01021</name>
</gene>
<dbReference type="GO" id="GO:0071281">
    <property type="term" value="P:cellular response to iron ion"/>
    <property type="evidence" value="ECO:0007669"/>
    <property type="project" value="TreeGrafter"/>
</dbReference>
<evidence type="ECO:0000256" key="1">
    <source>
        <dbReference type="ARBA" id="ARBA00008814"/>
    </source>
</evidence>
<dbReference type="EMBL" id="ACKP02000015">
    <property type="protein sequence ID" value="EEX77744.1"/>
    <property type="molecule type" value="Genomic_DNA"/>
</dbReference>
<dbReference type="PROSITE" id="PS51257">
    <property type="entry name" value="PROKAR_LIPOPROTEIN"/>
    <property type="match status" value="1"/>
</dbReference>
<comment type="caution">
    <text evidence="3">The sequence shown here is derived from an EMBL/GenBank/DDBJ whole genome shotgun (WGS) entry which is preliminary data.</text>
</comment>
<dbReference type="AlphaFoldDB" id="C9LTL0"/>
<evidence type="ECO:0000313" key="4">
    <source>
        <dbReference type="Proteomes" id="UP000003505"/>
    </source>
</evidence>
<sequence>MRIRSDAWRRGVVPALLLAVTVLLCACARGGTAVEEEAGDFFCGTDDMGTEIVLHEKPQRIVSLNLGTDEILLALAPPEQIAALSSYVDDAGLSCMAEAAKAVPVKLHDKSPERVLAQHPDLVLTTDSVPKELVASMRDLGLTVFVSKTPKSIEAVFPRIKSIGKVIGREEEAAALTGRLHERLADVTRRTADIPEDERPIVVAFAFSGVFGRRDDLFDDMCRHAALRNGAAMAGLTKDNSISMEQVVALDPDVFLLPSWSAEGEKTEEFREKLRSDPLFKHVKAVRENRLYCVPDTYRYSASQNAVEAVYVLAKTVYPERFANEDGASAGN</sequence>
<dbReference type="PANTHER" id="PTHR30535">
    <property type="entry name" value="VITAMIN B12-BINDING PROTEIN"/>
    <property type="match status" value="1"/>
</dbReference>
<reference evidence="3 4" key="1">
    <citation type="submission" date="2009-09" db="EMBL/GenBank/DDBJ databases">
        <authorList>
            <person name="Weinstock G."/>
            <person name="Sodergren E."/>
            <person name="Clifton S."/>
            <person name="Fulton L."/>
            <person name="Fulton B."/>
            <person name="Courtney L."/>
            <person name="Fronick C."/>
            <person name="Harrison M."/>
            <person name="Strong C."/>
            <person name="Farmer C."/>
            <person name="Delahaunty K."/>
            <person name="Markovic C."/>
            <person name="Hall O."/>
            <person name="Minx P."/>
            <person name="Tomlinson C."/>
            <person name="Mitreva M."/>
            <person name="Nelson J."/>
            <person name="Hou S."/>
            <person name="Wollam A."/>
            <person name="Pepin K.H."/>
            <person name="Johnson M."/>
            <person name="Bhonagiri V."/>
            <person name="Nash W.E."/>
            <person name="Warren W."/>
            <person name="Chinwalla A."/>
            <person name="Mardis E.R."/>
            <person name="Wilson R.K."/>
        </authorList>
    </citation>
    <scope>NUCLEOTIDE SEQUENCE [LARGE SCALE GENOMIC DNA]</scope>
    <source>
        <strain evidence="4">ATCC 35185 / DSM 20758 / VPI D19B-28</strain>
    </source>
</reference>
<dbReference type="InterPro" id="IPR050902">
    <property type="entry name" value="ABC_Transporter_SBP"/>
</dbReference>
<evidence type="ECO:0000259" key="2">
    <source>
        <dbReference type="PROSITE" id="PS50983"/>
    </source>
</evidence>
<dbReference type="STRING" id="546271.Selsp_1212"/>
<dbReference type="eggNOG" id="COG0614">
    <property type="taxonomic scope" value="Bacteria"/>
</dbReference>
<dbReference type="PROSITE" id="PS50983">
    <property type="entry name" value="FE_B12_PBP"/>
    <property type="match status" value="1"/>
</dbReference>
<feature type="domain" description="Fe/B12 periplasmic-binding" evidence="2">
    <location>
        <begin position="60"/>
        <end position="321"/>
    </location>
</feature>
<dbReference type="InterPro" id="IPR002491">
    <property type="entry name" value="ABC_transptr_periplasmic_BD"/>
</dbReference>